<proteinExistence type="predicted"/>
<dbReference type="RefSeq" id="WP_132324509.1">
    <property type="nucleotide sequence ID" value="NZ_FWZT01000027.1"/>
</dbReference>
<name>A0A1Y6CKM1_9BACT</name>
<dbReference type="EMBL" id="FWZT01000027">
    <property type="protein sequence ID" value="SMF73300.1"/>
    <property type="molecule type" value="Genomic_DNA"/>
</dbReference>
<dbReference type="AlphaFoldDB" id="A0A1Y6CKM1"/>
<evidence type="ECO:0000313" key="2">
    <source>
        <dbReference type="Proteomes" id="UP000192907"/>
    </source>
</evidence>
<reference evidence="2" key="1">
    <citation type="submission" date="2017-04" db="EMBL/GenBank/DDBJ databases">
        <authorList>
            <person name="Varghese N."/>
            <person name="Submissions S."/>
        </authorList>
    </citation>
    <scope>NUCLEOTIDE SEQUENCE [LARGE SCALE GENOMIC DNA]</scope>
    <source>
        <strain evidence="2">RKEM611</strain>
    </source>
</reference>
<dbReference type="Proteomes" id="UP000192907">
    <property type="component" value="Unassembled WGS sequence"/>
</dbReference>
<protein>
    <submittedName>
        <fullName evidence="1">Uncharacterized protein</fullName>
    </submittedName>
</protein>
<accession>A0A1Y6CKM1</accession>
<organism evidence="1 2">
    <name type="scientific">Pseudobacteriovorax antillogorgiicola</name>
    <dbReference type="NCBI Taxonomy" id="1513793"/>
    <lineage>
        <taxon>Bacteria</taxon>
        <taxon>Pseudomonadati</taxon>
        <taxon>Bdellovibrionota</taxon>
        <taxon>Oligoflexia</taxon>
        <taxon>Oligoflexales</taxon>
        <taxon>Pseudobacteriovoracaceae</taxon>
        <taxon>Pseudobacteriovorax</taxon>
    </lineage>
</organism>
<gene>
    <name evidence="1" type="ORF">SAMN06296036_12785</name>
</gene>
<sequence>MKIFRLLIIACATISFLSGIWIEDSSQLDQGSIRAEIEYTKDWVDSIQYASQDESVNFHHQRPYR</sequence>
<keyword evidence="2" id="KW-1185">Reference proteome</keyword>
<evidence type="ECO:0000313" key="1">
    <source>
        <dbReference type="EMBL" id="SMF73300.1"/>
    </source>
</evidence>